<accession>A0A2Z6GDK7</accession>
<dbReference type="Proteomes" id="UP000033070">
    <property type="component" value="Chromosome"/>
</dbReference>
<dbReference type="EMBL" id="AP018738">
    <property type="protein sequence ID" value="BBE51547.1"/>
    <property type="molecule type" value="Genomic_DNA"/>
</dbReference>
<name>A0A2Z6GDK7_9PROT</name>
<evidence type="ECO:0000313" key="2">
    <source>
        <dbReference type="Proteomes" id="UP000033070"/>
    </source>
</evidence>
<dbReference type="KEGG" id="fam:OYT1_ch2021"/>
<protein>
    <submittedName>
        <fullName evidence="1">Uncharacterized protein</fullName>
    </submittedName>
</protein>
<proteinExistence type="predicted"/>
<reference evidence="1 2" key="1">
    <citation type="submission" date="2018-06" db="EMBL/GenBank/DDBJ databases">
        <title>OYT1 Genome Sequencing.</title>
        <authorList>
            <person name="Kato S."/>
            <person name="Itoh T."/>
            <person name="Ohkuma M."/>
        </authorList>
    </citation>
    <scope>NUCLEOTIDE SEQUENCE [LARGE SCALE GENOMIC DNA]</scope>
    <source>
        <strain evidence="1 2">OYT1</strain>
    </source>
</reference>
<dbReference type="STRING" id="1188319.OYT1_01012"/>
<evidence type="ECO:0000313" key="1">
    <source>
        <dbReference type="EMBL" id="BBE51547.1"/>
    </source>
</evidence>
<dbReference type="AlphaFoldDB" id="A0A2Z6GDK7"/>
<organism evidence="1 2">
    <name type="scientific">Ferriphaselus amnicola</name>
    <dbReference type="NCBI Taxonomy" id="1188319"/>
    <lineage>
        <taxon>Bacteria</taxon>
        <taxon>Pseudomonadati</taxon>
        <taxon>Pseudomonadota</taxon>
        <taxon>Betaproteobacteria</taxon>
        <taxon>Nitrosomonadales</taxon>
        <taxon>Gallionellaceae</taxon>
        <taxon>Ferriphaselus</taxon>
    </lineage>
</organism>
<keyword evidence="2" id="KW-1185">Reference proteome</keyword>
<gene>
    <name evidence="1" type="ORF">OYT1_ch2021</name>
</gene>
<sequence length="36" mass="4261">MNQQINSIRWSQRLFQRMLNCQRQALGIPQFARVAG</sequence>